<dbReference type="Pfam" id="PF12395">
    <property type="entry name" value="DUF3658"/>
    <property type="match status" value="1"/>
</dbReference>
<dbReference type="EMBL" id="PISE01000023">
    <property type="protein sequence ID" value="PKG23460.1"/>
    <property type="molecule type" value="Genomic_DNA"/>
</dbReference>
<sequence length="66" mass="7584">MPIWNNGHILGVEETFYDDSLIKTAKKLHDEQRQKDFMPSARLIGEVIGNLPQYHVDAFLNIVSDN</sequence>
<name>A0A2N0Z1S3_9BACI</name>
<accession>A0A2N0Z1S3</accession>
<comment type="caution">
    <text evidence="2">The sequence shown here is derived from an EMBL/GenBank/DDBJ whole genome shotgun (WGS) entry which is preliminary data.</text>
</comment>
<feature type="domain" description="DUF3658" evidence="1">
    <location>
        <begin position="3"/>
        <end position="61"/>
    </location>
</feature>
<protein>
    <recommendedName>
        <fullName evidence="1">DUF3658 domain-containing protein</fullName>
    </recommendedName>
</protein>
<evidence type="ECO:0000313" key="2">
    <source>
        <dbReference type="EMBL" id="PKG23460.1"/>
    </source>
</evidence>
<reference evidence="2 3" key="1">
    <citation type="journal article" date="2003" name="Int. J. Syst. Evol. Microbiol.">
        <title>Bacillus nealsonii sp. nov., isolated from a spacecraft-assembly facility, whose spores are gamma-radiation resistant.</title>
        <authorList>
            <person name="Venkateswaran K."/>
            <person name="Kempf M."/>
            <person name="Chen F."/>
            <person name="Satomi M."/>
            <person name="Nicholson W."/>
            <person name="Kern R."/>
        </authorList>
    </citation>
    <scope>NUCLEOTIDE SEQUENCE [LARGE SCALE GENOMIC DNA]</scope>
    <source>
        <strain evidence="2 3">FO-92</strain>
    </source>
</reference>
<dbReference type="Proteomes" id="UP000233375">
    <property type="component" value="Unassembled WGS sequence"/>
</dbReference>
<dbReference type="RefSeq" id="WP_101177401.1">
    <property type="nucleotide sequence ID" value="NZ_PISE01000023.1"/>
</dbReference>
<evidence type="ECO:0000259" key="1">
    <source>
        <dbReference type="Pfam" id="PF12395"/>
    </source>
</evidence>
<gene>
    <name evidence="2" type="ORF">CWS01_11780</name>
</gene>
<proteinExistence type="predicted"/>
<keyword evidence="3" id="KW-1185">Reference proteome</keyword>
<organism evidence="2 3">
    <name type="scientific">Niallia nealsonii</name>
    <dbReference type="NCBI Taxonomy" id="115979"/>
    <lineage>
        <taxon>Bacteria</taxon>
        <taxon>Bacillati</taxon>
        <taxon>Bacillota</taxon>
        <taxon>Bacilli</taxon>
        <taxon>Bacillales</taxon>
        <taxon>Bacillaceae</taxon>
        <taxon>Niallia</taxon>
    </lineage>
</organism>
<dbReference type="InterPro" id="IPR022123">
    <property type="entry name" value="DUF3658"/>
</dbReference>
<dbReference type="AlphaFoldDB" id="A0A2N0Z1S3"/>
<evidence type="ECO:0000313" key="3">
    <source>
        <dbReference type="Proteomes" id="UP000233375"/>
    </source>
</evidence>
<dbReference type="OrthoDB" id="343110at2"/>